<feature type="transmembrane region" description="Helical" evidence="9">
    <location>
        <begin position="123"/>
        <end position="144"/>
    </location>
</feature>
<feature type="transmembrane region" description="Helical" evidence="9">
    <location>
        <begin position="356"/>
        <end position="374"/>
    </location>
</feature>
<keyword evidence="6 9" id="KW-1133">Transmembrane helix</keyword>
<sequence length="466" mass="50837">MGSSPSWILLARCSRGRPARIRHRERLVDIGIEGWFILIGFTMLCIGFLAPSMRRVPLTPAIVYLAVGVILGPTLLSVFHFNPLRQSELLELLTELAVLVALFAAGIKMPAPVSWKRWRTPFLLAFLSMAVTVALIAAFGYWFLGLPLGLAVLLGAILAPTDPVLASDIQVRYTDDRDRLRFNLTCEAGMNDGTAFPFAMLGLGLLGLHELGPGGSRWLLVDVAWAGVGGVLIGVAAGVVFAWALHFLRRGRPDATGYEDFLGLGMIGVVFGLCLWVDAGGFLAVFFAAVALRQTEMRLAGQHSLEQEEPVTQLVPQVGVGALVYKEHLERLSELVLVILLGGMLFVDSWSWRAVALALFVFFVARPVSVFVGLGMTRTPMRMRAMVGWFGVRGIGSLFYLMFAINQGLDQEMALELLHLTLVVVTLSIVLHGLSAKPLMMRFWRRSAQAAIDDPGRDRPATASVG</sequence>
<keyword evidence="5 9" id="KW-0812">Transmembrane</keyword>
<keyword evidence="8 9" id="KW-0472">Membrane</keyword>
<keyword evidence="12" id="KW-1185">Reference proteome</keyword>
<comment type="caution">
    <text evidence="11">The sequence shown here is derived from an EMBL/GenBank/DDBJ whole genome shotgun (WGS) entry which is preliminary data.</text>
</comment>
<dbReference type="GO" id="GO:0005886">
    <property type="term" value="C:plasma membrane"/>
    <property type="evidence" value="ECO:0007669"/>
    <property type="project" value="UniProtKB-SubCell"/>
</dbReference>
<dbReference type="GO" id="GO:0015297">
    <property type="term" value="F:antiporter activity"/>
    <property type="evidence" value="ECO:0007669"/>
    <property type="project" value="UniProtKB-KW"/>
</dbReference>
<evidence type="ECO:0000259" key="10">
    <source>
        <dbReference type="Pfam" id="PF00999"/>
    </source>
</evidence>
<reference evidence="11" key="1">
    <citation type="submission" date="2019-12" db="EMBL/GenBank/DDBJ databases">
        <title>Comparative genomics gives insights into the taxonomy of the Azoarcus-Aromatoleum group and reveals separate origins of nif in the plant-associated Azoarcus and non-plant-associated Aromatoleum sub-groups.</title>
        <authorList>
            <person name="Lafos M."/>
            <person name="Maluk M."/>
            <person name="Batista M."/>
            <person name="Junghare M."/>
            <person name="Carmona M."/>
            <person name="Faoro H."/>
            <person name="Cruz L.M."/>
            <person name="Battistoni F."/>
            <person name="De Souza E."/>
            <person name="Pedrosa F."/>
            <person name="Chen W.-M."/>
            <person name="Poole P.S."/>
            <person name="Dixon R.A."/>
            <person name="James E.K."/>
        </authorList>
    </citation>
    <scope>NUCLEOTIDE SEQUENCE</scope>
    <source>
        <strain evidence="11">NSC3</strain>
    </source>
</reference>
<evidence type="ECO:0000313" key="12">
    <source>
        <dbReference type="Proteomes" id="UP000599523"/>
    </source>
</evidence>
<feature type="transmembrane region" description="Helical" evidence="9">
    <location>
        <begin position="194"/>
        <end position="211"/>
    </location>
</feature>
<dbReference type="PANTHER" id="PTHR32507:SF8">
    <property type="entry name" value="CNH1P"/>
    <property type="match status" value="1"/>
</dbReference>
<evidence type="ECO:0000256" key="3">
    <source>
        <dbReference type="ARBA" id="ARBA00022449"/>
    </source>
</evidence>
<accession>A0A972FAQ9</accession>
<dbReference type="InterPro" id="IPR038770">
    <property type="entry name" value="Na+/solute_symporter_sf"/>
</dbReference>
<dbReference type="EMBL" id="WTVM01000196">
    <property type="protein sequence ID" value="NMG05045.1"/>
    <property type="molecule type" value="Genomic_DNA"/>
</dbReference>
<gene>
    <name evidence="11" type="ORF">GPA21_19060</name>
</gene>
<evidence type="ECO:0000256" key="5">
    <source>
        <dbReference type="ARBA" id="ARBA00022692"/>
    </source>
</evidence>
<evidence type="ECO:0000256" key="4">
    <source>
        <dbReference type="ARBA" id="ARBA00022475"/>
    </source>
</evidence>
<dbReference type="InterPro" id="IPR006153">
    <property type="entry name" value="Cation/H_exchanger_TM"/>
</dbReference>
<proteinExistence type="predicted"/>
<dbReference type="Pfam" id="PF00999">
    <property type="entry name" value="Na_H_Exchanger"/>
    <property type="match status" value="1"/>
</dbReference>
<protein>
    <submittedName>
        <fullName evidence="11">Sodium:proton antiporter</fullName>
    </submittedName>
</protein>
<evidence type="ECO:0000313" key="11">
    <source>
        <dbReference type="EMBL" id="NMG05045.1"/>
    </source>
</evidence>
<name>A0A972FAQ9_9RHOO</name>
<evidence type="ECO:0000256" key="7">
    <source>
        <dbReference type="ARBA" id="ARBA00023065"/>
    </source>
</evidence>
<keyword evidence="7" id="KW-0406">Ion transport</keyword>
<feature type="transmembrane region" description="Helical" evidence="9">
    <location>
        <begin position="386"/>
        <end position="405"/>
    </location>
</feature>
<dbReference type="Gene3D" id="1.20.1530.20">
    <property type="match status" value="1"/>
</dbReference>
<keyword evidence="2" id="KW-0813">Transport</keyword>
<dbReference type="Proteomes" id="UP000599523">
    <property type="component" value="Unassembled WGS sequence"/>
</dbReference>
<dbReference type="PANTHER" id="PTHR32507">
    <property type="entry name" value="NA(+)/H(+) ANTIPORTER 1"/>
    <property type="match status" value="1"/>
</dbReference>
<dbReference type="GO" id="GO:1902600">
    <property type="term" value="P:proton transmembrane transport"/>
    <property type="evidence" value="ECO:0007669"/>
    <property type="project" value="InterPro"/>
</dbReference>
<evidence type="ECO:0000256" key="8">
    <source>
        <dbReference type="ARBA" id="ARBA00023136"/>
    </source>
</evidence>
<evidence type="ECO:0000256" key="1">
    <source>
        <dbReference type="ARBA" id="ARBA00004651"/>
    </source>
</evidence>
<feature type="transmembrane region" description="Helical" evidence="9">
    <location>
        <begin position="417"/>
        <end position="436"/>
    </location>
</feature>
<evidence type="ECO:0000256" key="6">
    <source>
        <dbReference type="ARBA" id="ARBA00022989"/>
    </source>
</evidence>
<dbReference type="AlphaFoldDB" id="A0A972FAQ9"/>
<keyword evidence="3" id="KW-0050">Antiport</keyword>
<feature type="domain" description="Cation/H+ exchanger transmembrane" evidence="10">
    <location>
        <begin position="48"/>
        <end position="441"/>
    </location>
</feature>
<evidence type="ECO:0000256" key="9">
    <source>
        <dbReference type="SAM" id="Phobius"/>
    </source>
</evidence>
<keyword evidence="4" id="KW-1003">Cell membrane</keyword>
<feature type="transmembrane region" description="Helical" evidence="9">
    <location>
        <begin position="62"/>
        <end position="81"/>
    </location>
</feature>
<feature type="transmembrane region" description="Helical" evidence="9">
    <location>
        <begin position="93"/>
        <end position="111"/>
    </location>
</feature>
<evidence type="ECO:0000256" key="2">
    <source>
        <dbReference type="ARBA" id="ARBA00022448"/>
    </source>
</evidence>
<feature type="transmembrane region" description="Helical" evidence="9">
    <location>
        <begin position="265"/>
        <end position="292"/>
    </location>
</feature>
<comment type="subcellular location">
    <subcellularLocation>
        <location evidence="1">Cell membrane</location>
        <topology evidence="1">Multi-pass membrane protein</topology>
    </subcellularLocation>
</comment>
<feature type="transmembrane region" description="Helical" evidence="9">
    <location>
        <begin position="223"/>
        <end position="245"/>
    </location>
</feature>
<feature type="transmembrane region" description="Helical" evidence="9">
    <location>
        <begin position="32"/>
        <end position="50"/>
    </location>
</feature>
<organism evidence="11 12">
    <name type="scientific">Azoarcus taiwanensis</name>
    <dbReference type="NCBI Taxonomy" id="666964"/>
    <lineage>
        <taxon>Bacteria</taxon>
        <taxon>Pseudomonadati</taxon>
        <taxon>Pseudomonadota</taxon>
        <taxon>Betaproteobacteria</taxon>
        <taxon>Rhodocyclales</taxon>
        <taxon>Zoogloeaceae</taxon>
        <taxon>Azoarcus</taxon>
    </lineage>
</organism>